<keyword evidence="4" id="KW-0547">Nucleotide-binding</keyword>
<sequence>MMKPTGLLDLSPEQKKLQESAREVAQVLKKNADQADRERWVPSENWDAIKSAGFYGALVPKAYGGLGLGMFEYSLILEQLGQGCSGTSMAFNMHQMSMSLMKGAGLESVNKDKFAYLCDLTVNNLMSAVASEPGGNSLIYATLNPTSYVEVVEGGYKLYGRKQFGTNFEASRYSMVMFHIKDSPDATESVFLLIDTKMPGVNVEDTWDTLGLRATRSNSVFFDGLFIPEEQTLLRGSDFFQSLLQTSSAEFYHTFSSVYLGILTAMLDWAQQYLLSRVPRGYTQPMAYHPSSLQTIGALIDRLDQARLIVRQVSLTYDTHGNIPESFYGFAKAKLAITNALMEAVRTLPSACGANSLYNKNPLPRLMRDAMVATVMPPHMWQERELAAIGAMDLDMTKIQPPLG</sequence>
<evidence type="ECO:0000256" key="11">
    <source>
        <dbReference type="ARBA" id="ARBA00047859"/>
    </source>
</evidence>
<evidence type="ECO:0000313" key="17">
    <source>
        <dbReference type="EMBL" id="TFZ81888.1"/>
    </source>
</evidence>
<evidence type="ECO:0000256" key="10">
    <source>
        <dbReference type="ARBA" id="ARBA00034345"/>
    </source>
</evidence>
<dbReference type="PANTHER" id="PTHR43884:SF12">
    <property type="entry name" value="ISOVALERYL-COA DEHYDROGENASE, MITOCHONDRIAL-RELATED"/>
    <property type="match status" value="1"/>
</dbReference>
<dbReference type="Gene3D" id="1.10.540.10">
    <property type="entry name" value="Acyl-CoA dehydrogenase/oxidase, N-terminal domain"/>
    <property type="match status" value="1"/>
</dbReference>
<dbReference type="Pfam" id="PF02771">
    <property type="entry name" value="Acyl-CoA_dh_N"/>
    <property type="match status" value="1"/>
</dbReference>
<dbReference type="InterPro" id="IPR013786">
    <property type="entry name" value="AcylCoA_DH/ox_N"/>
</dbReference>
<dbReference type="Pfam" id="PF08028">
    <property type="entry name" value="Acyl-CoA_dh_2"/>
    <property type="match status" value="1"/>
</dbReference>
<organism evidence="17 18">
    <name type="scientific">Candidatus Macondimonas diazotrophica</name>
    <dbReference type="NCBI Taxonomy" id="2305248"/>
    <lineage>
        <taxon>Bacteria</taxon>
        <taxon>Pseudomonadati</taxon>
        <taxon>Pseudomonadota</taxon>
        <taxon>Gammaproteobacteria</taxon>
        <taxon>Chromatiales</taxon>
        <taxon>Ectothiorhodospiraceae</taxon>
        <taxon>Candidatus Macondimonas</taxon>
    </lineage>
</organism>
<keyword evidence="6" id="KW-0503">Monooxygenase</keyword>
<dbReference type="GO" id="GO:0005737">
    <property type="term" value="C:cytoplasm"/>
    <property type="evidence" value="ECO:0007669"/>
    <property type="project" value="UniProtKB-SubCell"/>
</dbReference>
<keyword evidence="3" id="KW-0288">FMN</keyword>
<comment type="similarity">
    <text evidence="8">Belongs to the DszC flavin monooxygenase family.</text>
</comment>
<evidence type="ECO:0000256" key="6">
    <source>
        <dbReference type="ARBA" id="ARBA00023033"/>
    </source>
</evidence>
<dbReference type="AlphaFoldDB" id="A0A4Z0F6R2"/>
<evidence type="ECO:0000259" key="16">
    <source>
        <dbReference type="Pfam" id="PF08028"/>
    </source>
</evidence>
<feature type="domain" description="Acyl-CoA dehydrogenase/oxidase N-terminal" evidence="15">
    <location>
        <begin position="11"/>
        <end position="100"/>
    </location>
</feature>
<dbReference type="PANTHER" id="PTHR43884">
    <property type="entry name" value="ACYL-COA DEHYDROGENASE"/>
    <property type="match status" value="1"/>
</dbReference>
<dbReference type="GO" id="GO:0004497">
    <property type="term" value="F:monooxygenase activity"/>
    <property type="evidence" value="ECO:0007669"/>
    <property type="project" value="UniProtKB-KW"/>
</dbReference>
<evidence type="ECO:0000256" key="7">
    <source>
        <dbReference type="ARBA" id="ARBA00034307"/>
    </source>
</evidence>
<feature type="domain" description="Acyl-CoA oxidase/dehydrogenase middle" evidence="14">
    <location>
        <begin position="130"/>
        <end position="223"/>
    </location>
</feature>
<evidence type="ECO:0000256" key="4">
    <source>
        <dbReference type="ARBA" id="ARBA00022741"/>
    </source>
</evidence>
<keyword evidence="5" id="KW-0560">Oxidoreductase</keyword>
<evidence type="ECO:0000256" key="9">
    <source>
        <dbReference type="ARBA" id="ARBA00034328"/>
    </source>
</evidence>
<evidence type="ECO:0000259" key="14">
    <source>
        <dbReference type="Pfam" id="PF02770"/>
    </source>
</evidence>
<dbReference type="EC" id="1.14.14.21" evidence="9"/>
<comment type="catalytic activity">
    <reaction evidence="12">
        <text>dibenzothiophene 5-oxide + FMNH2 + O2 = dibenzothiophene 5,5-dioxide + FMN + H2O + H(+)</text>
        <dbReference type="Rhea" id="RHEA:49080"/>
        <dbReference type="ChEBI" id="CHEBI:15377"/>
        <dbReference type="ChEBI" id="CHEBI:15378"/>
        <dbReference type="ChEBI" id="CHEBI:15379"/>
        <dbReference type="ChEBI" id="CHEBI:23683"/>
        <dbReference type="ChEBI" id="CHEBI:57618"/>
        <dbReference type="ChEBI" id="CHEBI:58210"/>
        <dbReference type="ChEBI" id="CHEBI:90356"/>
    </reaction>
</comment>
<keyword evidence="2" id="KW-0285">Flavoprotein</keyword>
<evidence type="ECO:0000259" key="15">
    <source>
        <dbReference type="Pfam" id="PF02771"/>
    </source>
</evidence>
<comment type="pathway">
    <text evidence="7">Sulfur metabolism; dibenzothiophene degradation.</text>
</comment>
<proteinExistence type="inferred from homology"/>
<gene>
    <name evidence="17" type="ORF">E4680_10490</name>
</gene>
<dbReference type="EMBL" id="SRIO01000014">
    <property type="protein sequence ID" value="TFZ81888.1"/>
    <property type="molecule type" value="Genomic_DNA"/>
</dbReference>
<dbReference type="InterPro" id="IPR036250">
    <property type="entry name" value="AcylCo_DH-like_C"/>
</dbReference>
<dbReference type="Pfam" id="PF02770">
    <property type="entry name" value="Acyl-CoA_dh_M"/>
    <property type="match status" value="1"/>
</dbReference>
<evidence type="ECO:0000256" key="8">
    <source>
        <dbReference type="ARBA" id="ARBA00034317"/>
    </source>
</evidence>
<dbReference type="SUPFAM" id="SSF56645">
    <property type="entry name" value="Acyl-CoA dehydrogenase NM domain-like"/>
    <property type="match status" value="1"/>
</dbReference>
<feature type="domain" description="Acyl-CoA dehydrogenase C-terminal" evidence="16">
    <location>
        <begin position="254"/>
        <end position="374"/>
    </location>
</feature>
<reference evidence="17 18" key="1">
    <citation type="journal article" date="2019" name="ISME J.">
        <title>Candidatus Macondimonas diazotrophica, a novel gammaproteobacterial genus dominating crude-oil-contaminated coastal sediments.</title>
        <authorList>
            <person name="Karthikeyan S."/>
            <person name="Konstantinidis K."/>
        </authorList>
    </citation>
    <scope>NUCLEOTIDE SEQUENCE [LARGE SCALE GENOMIC DNA]</scope>
    <source>
        <strain evidence="17 18">KTK01</strain>
    </source>
</reference>
<dbReference type="Proteomes" id="UP000297890">
    <property type="component" value="Unassembled WGS sequence"/>
</dbReference>
<dbReference type="OrthoDB" id="9802447at2"/>
<accession>A0A4Z0F6R2</accession>
<comment type="catalytic activity">
    <reaction evidence="11">
        <text>dibenzothiophene + FMNH2 + O2 = dibenzothiophene 5-oxide + FMN + H2O + H(+)</text>
        <dbReference type="Rhea" id="RHEA:49076"/>
        <dbReference type="ChEBI" id="CHEBI:15377"/>
        <dbReference type="ChEBI" id="CHEBI:15378"/>
        <dbReference type="ChEBI" id="CHEBI:15379"/>
        <dbReference type="ChEBI" id="CHEBI:23681"/>
        <dbReference type="ChEBI" id="CHEBI:23683"/>
        <dbReference type="ChEBI" id="CHEBI:57618"/>
        <dbReference type="ChEBI" id="CHEBI:58210"/>
    </reaction>
</comment>
<comment type="subcellular location">
    <subcellularLocation>
        <location evidence="1">Cytoplasm</location>
    </subcellularLocation>
</comment>
<protein>
    <recommendedName>
        <fullName evidence="10">Dibenzothiophene monooxygenase</fullName>
        <ecNumber evidence="9">1.14.14.21</ecNumber>
    </recommendedName>
</protein>
<dbReference type="PIRSF" id="PIRSF016578">
    <property type="entry name" value="HsaA"/>
    <property type="match status" value="1"/>
</dbReference>
<dbReference type="InterPro" id="IPR013107">
    <property type="entry name" value="Acyl-CoA_DH_C"/>
</dbReference>
<dbReference type="GO" id="GO:0050660">
    <property type="term" value="F:flavin adenine dinucleotide binding"/>
    <property type="evidence" value="ECO:0007669"/>
    <property type="project" value="InterPro"/>
</dbReference>
<dbReference type="InterPro" id="IPR006091">
    <property type="entry name" value="Acyl-CoA_Oxase/DH_mid-dom"/>
</dbReference>
<evidence type="ECO:0000256" key="2">
    <source>
        <dbReference type="ARBA" id="ARBA00022630"/>
    </source>
</evidence>
<dbReference type="Gene3D" id="1.20.140.10">
    <property type="entry name" value="Butyryl-CoA Dehydrogenase, subunit A, domain 3"/>
    <property type="match status" value="1"/>
</dbReference>
<dbReference type="InterPro" id="IPR046373">
    <property type="entry name" value="Acyl-CoA_Oxase/DH_mid-dom_sf"/>
</dbReference>
<dbReference type="Gene3D" id="2.40.110.10">
    <property type="entry name" value="Butyryl-CoA Dehydrogenase, subunit A, domain 2"/>
    <property type="match status" value="1"/>
</dbReference>
<dbReference type="InterPro" id="IPR009100">
    <property type="entry name" value="AcylCoA_DH/oxidase_NM_dom_sf"/>
</dbReference>
<evidence type="ECO:0000256" key="3">
    <source>
        <dbReference type="ARBA" id="ARBA00022643"/>
    </source>
</evidence>
<dbReference type="InterPro" id="IPR037069">
    <property type="entry name" value="AcylCoA_DH/ox_N_sf"/>
</dbReference>
<keyword evidence="18" id="KW-1185">Reference proteome</keyword>
<comment type="caution">
    <text evidence="17">The sequence shown here is derived from an EMBL/GenBank/DDBJ whole genome shotgun (WGS) entry which is preliminary data.</text>
</comment>
<evidence type="ECO:0000313" key="18">
    <source>
        <dbReference type="Proteomes" id="UP000297890"/>
    </source>
</evidence>
<evidence type="ECO:0000256" key="5">
    <source>
        <dbReference type="ARBA" id="ARBA00023002"/>
    </source>
</evidence>
<evidence type="ECO:0000256" key="12">
    <source>
        <dbReference type="ARBA" id="ARBA00048445"/>
    </source>
</evidence>
<comment type="catalytic activity">
    <reaction evidence="13">
        <text>dibenzothiophene + 2 FMNH2 + 2 O2 = dibenzothiophene 5,5-dioxide + 2 FMN + 2 H2O + 2 H(+)</text>
        <dbReference type="Rhea" id="RHEA:49072"/>
        <dbReference type="ChEBI" id="CHEBI:15377"/>
        <dbReference type="ChEBI" id="CHEBI:15378"/>
        <dbReference type="ChEBI" id="CHEBI:15379"/>
        <dbReference type="ChEBI" id="CHEBI:23681"/>
        <dbReference type="ChEBI" id="CHEBI:57618"/>
        <dbReference type="ChEBI" id="CHEBI:58210"/>
        <dbReference type="ChEBI" id="CHEBI:90356"/>
        <dbReference type="EC" id="1.14.14.21"/>
    </reaction>
</comment>
<dbReference type="SUPFAM" id="SSF47203">
    <property type="entry name" value="Acyl-CoA dehydrogenase C-terminal domain-like"/>
    <property type="match status" value="1"/>
</dbReference>
<evidence type="ECO:0000256" key="13">
    <source>
        <dbReference type="ARBA" id="ARBA00049456"/>
    </source>
</evidence>
<evidence type="ECO:0000256" key="1">
    <source>
        <dbReference type="ARBA" id="ARBA00004496"/>
    </source>
</evidence>
<dbReference type="GO" id="GO:0003995">
    <property type="term" value="F:acyl-CoA dehydrogenase activity"/>
    <property type="evidence" value="ECO:0007669"/>
    <property type="project" value="TreeGrafter"/>
</dbReference>
<name>A0A4Z0F6R2_9GAMM</name>